<comment type="caution">
    <text evidence="1">The sequence shown here is derived from an EMBL/GenBank/DDBJ whole genome shotgun (WGS) entry which is preliminary data.</text>
</comment>
<name>A0A4Y2KND1_ARAVE</name>
<sequence>MDSCSVLREKIAGLEVKIRSQCPHLLDIDGDSCHHFYSAAKQFSKPFGMHVESLCTDIDNDLKWSPDLSAVVSEIFCASKKNMPLDNFLLKSASTIDAVCRKHSLSLTLMKGLPVLGTNVISVAERDGYDLETHKYHAASLQQPQQKEPVDNW</sequence>
<gene>
    <name evidence="1" type="ORF">AVEN_113349_1</name>
</gene>
<dbReference type="AlphaFoldDB" id="A0A4Y2KND1"/>
<dbReference type="EMBL" id="BGPR01004749">
    <property type="protein sequence ID" value="GBN02943.1"/>
    <property type="molecule type" value="Genomic_DNA"/>
</dbReference>
<dbReference type="OrthoDB" id="7762031at2759"/>
<evidence type="ECO:0000313" key="2">
    <source>
        <dbReference type="Proteomes" id="UP000499080"/>
    </source>
</evidence>
<reference evidence="1 2" key="1">
    <citation type="journal article" date="2019" name="Sci. Rep.">
        <title>Orb-weaving spider Araneus ventricosus genome elucidates the spidroin gene catalogue.</title>
        <authorList>
            <person name="Kono N."/>
            <person name="Nakamura H."/>
            <person name="Ohtoshi R."/>
            <person name="Moran D.A.P."/>
            <person name="Shinohara A."/>
            <person name="Yoshida Y."/>
            <person name="Fujiwara M."/>
            <person name="Mori M."/>
            <person name="Tomita M."/>
            <person name="Arakawa K."/>
        </authorList>
    </citation>
    <scope>NUCLEOTIDE SEQUENCE [LARGE SCALE GENOMIC DNA]</scope>
</reference>
<protein>
    <submittedName>
        <fullName evidence="1">Uncharacterized protein</fullName>
    </submittedName>
</protein>
<evidence type="ECO:0000313" key="1">
    <source>
        <dbReference type="EMBL" id="GBN02943.1"/>
    </source>
</evidence>
<dbReference type="Proteomes" id="UP000499080">
    <property type="component" value="Unassembled WGS sequence"/>
</dbReference>
<proteinExistence type="predicted"/>
<accession>A0A4Y2KND1</accession>
<keyword evidence="2" id="KW-1185">Reference proteome</keyword>
<organism evidence="1 2">
    <name type="scientific">Araneus ventricosus</name>
    <name type="common">Orbweaver spider</name>
    <name type="synonym">Epeira ventricosa</name>
    <dbReference type="NCBI Taxonomy" id="182803"/>
    <lineage>
        <taxon>Eukaryota</taxon>
        <taxon>Metazoa</taxon>
        <taxon>Ecdysozoa</taxon>
        <taxon>Arthropoda</taxon>
        <taxon>Chelicerata</taxon>
        <taxon>Arachnida</taxon>
        <taxon>Araneae</taxon>
        <taxon>Araneomorphae</taxon>
        <taxon>Entelegynae</taxon>
        <taxon>Araneoidea</taxon>
        <taxon>Araneidae</taxon>
        <taxon>Araneus</taxon>
    </lineage>
</organism>